<evidence type="ECO:0000256" key="3">
    <source>
        <dbReference type="ARBA" id="ARBA00022781"/>
    </source>
</evidence>
<comment type="function">
    <text evidence="7">F(1)F(0) ATP synthase produces ATP from ADP in the presence of a proton or sodium gradient. F-type ATPases consist of two structural domains, F(1) containing the extramembraneous catalytic core and F(0) containing the membrane proton channel, linked together by a central stalk and a peripheral stalk. During catalysis, ATP synthesis in the catalytic domain of F(1) is coupled via a rotary mechanism of the central stalk subunits to proton translocation.</text>
</comment>
<dbReference type="GO" id="GO:0005886">
    <property type="term" value="C:plasma membrane"/>
    <property type="evidence" value="ECO:0007669"/>
    <property type="project" value="UniProtKB-SubCell"/>
</dbReference>
<evidence type="ECO:0000256" key="5">
    <source>
        <dbReference type="ARBA" id="ARBA00023136"/>
    </source>
</evidence>
<evidence type="ECO:0000256" key="1">
    <source>
        <dbReference type="ARBA" id="ARBA00004370"/>
    </source>
</evidence>
<sequence length="136" mass="15566">MTVISNNDIARAIYLASKENNDALSPALPGRVVNFLFKKRLLSCAPDILLRLDKIINQEKGRIVVRITSVTKMQDRAKTELEQFLKKRYSAKEISFFEILDTRLVGGIKVEVNDEIIDLSIRNKISKLQEYLTRSV</sequence>
<comment type="function">
    <text evidence="7">This protein is part of the stalk that links CF(0) to CF(1). It either transmits conformational changes from CF(0) to CF(1) or is implicated in proton conduction.</text>
</comment>
<keyword evidence="7" id="KW-1003">Cell membrane</keyword>
<comment type="similarity">
    <text evidence="7">Belongs to the ATPase delta chain family.</text>
</comment>
<protein>
    <recommendedName>
        <fullName evidence="7">ATP synthase subunit delta</fullName>
    </recommendedName>
    <alternativeName>
        <fullName evidence="7">ATP synthase F(1) sector subunit delta</fullName>
    </alternativeName>
    <alternativeName>
        <fullName evidence="7">F-type ATPase subunit delta</fullName>
        <shortName evidence="7">F-ATPase subunit delta</shortName>
    </alternativeName>
</protein>
<reference evidence="8 9" key="1">
    <citation type="journal article" date="2016" name="Nat. Commun.">
        <title>Thousands of microbial genomes shed light on interconnected biogeochemical processes in an aquifer system.</title>
        <authorList>
            <person name="Anantharaman K."/>
            <person name="Brown C.T."/>
            <person name="Hug L.A."/>
            <person name="Sharon I."/>
            <person name="Castelle C.J."/>
            <person name="Probst A.J."/>
            <person name="Thomas B.C."/>
            <person name="Singh A."/>
            <person name="Wilkins M.J."/>
            <person name="Karaoz U."/>
            <person name="Brodie E.L."/>
            <person name="Williams K.H."/>
            <person name="Hubbard S.S."/>
            <person name="Banfield J.F."/>
        </authorList>
    </citation>
    <scope>NUCLEOTIDE SEQUENCE [LARGE SCALE GENOMIC DNA]</scope>
</reference>
<keyword evidence="6 7" id="KW-0066">ATP synthesis</keyword>
<dbReference type="GO" id="GO:0046933">
    <property type="term" value="F:proton-transporting ATP synthase activity, rotational mechanism"/>
    <property type="evidence" value="ECO:0007669"/>
    <property type="project" value="UniProtKB-UniRule"/>
</dbReference>
<dbReference type="HAMAP" id="MF_01416">
    <property type="entry name" value="ATP_synth_delta_bact"/>
    <property type="match status" value="1"/>
</dbReference>
<evidence type="ECO:0000256" key="6">
    <source>
        <dbReference type="ARBA" id="ARBA00023310"/>
    </source>
</evidence>
<comment type="subcellular location">
    <subcellularLocation>
        <location evidence="7">Cell membrane</location>
        <topology evidence="7">Peripheral membrane protein</topology>
    </subcellularLocation>
    <subcellularLocation>
        <location evidence="1">Membrane</location>
    </subcellularLocation>
</comment>
<keyword evidence="3 7" id="KW-0375">Hydrogen ion transport</keyword>
<comment type="caution">
    <text evidence="8">The sequence shown here is derived from an EMBL/GenBank/DDBJ whole genome shotgun (WGS) entry which is preliminary data.</text>
</comment>
<dbReference type="EMBL" id="MFUJ01000009">
    <property type="protein sequence ID" value="OGI79465.1"/>
    <property type="molecule type" value="Genomic_DNA"/>
</dbReference>
<keyword evidence="7" id="KW-0139">CF(1)</keyword>
<dbReference type="GO" id="GO:0045259">
    <property type="term" value="C:proton-transporting ATP synthase complex"/>
    <property type="evidence" value="ECO:0007669"/>
    <property type="project" value="UniProtKB-KW"/>
</dbReference>
<dbReference type="PROSITE" id="PS00389">
    <property type="entry name" value="ATPASE_DELTA"/>
    <property type="match status" value="1"/>
</dbReference>
<keyword evidence="4 7" id="KW-0406">Ion transport</keyword>
<dbReference type="PANTHER" id="PTHR11910">
    <property type="entry name" value="ATP SYNTHASE DELTA CHAIN"/>
    <property type="match status" value="1"/>
</dbReference>
<gene>
    <name evidence="7" type="primary">atpH</name>
    <name evidence="8" type="ORF">A3F19_00635</name>
</gene>
<dbReference type="AlphaFoldDB" id="A0A1F6WCN8"/>
<evidence type="ECO:0000313" key="8">
    <source>
        <dbReference type="EMBL" id="OGI79465.1"/>
    </source>
</evidence>
<dbReference type="Pfam" id="PF00213">
    <property type="entry name" value="OSCP"/>
    <property type="match status" value="1"/>
</dbReference>
<accession>A0A1F6WCN8</accession>
<proteinExistence type="inferred from homology"/>
<evidence type="ECO:0000256" key="7">
    <source>
        <dbReference type="HAMAP-Rule" id="MF_01416"/>
    </source>
</evidence>
<evidence type="ECO:0000256" key="2">
    <source>
        <dbReference type="ARBA" id="ARBA00022448"/>
    </source>
</evidence>
<dbReference type="InterPro" id="IPR000711">
    <property type="entry name" value="ATPase_OSCP/dsu"/>
</dbReference>
<dbReference type="Proteomes" id="UP000177052">
    <property type="component" value="Unassembled WGS sequence"/>
</dbReference>
<keyword evidence="5 7" id="KW-0472">Membrane</keyword>
<evidence type="ECO:0000256" key="4">
    <source>
        <dbReference type="ARBA" id="ARBA00023065"/>
    </source>
</evidence>
<evidence type="ECO:0000313" key="9">
    <source>
        <dbReference type="Proteomes" id="UP000177052"/>
    </source>
</evidence>
<organism evidence="8 9">
    <name type="scientific">Candidatus Nomurabacteria bacterium RIFCSPHIGHO2_12_FULL_37_29</name>
    <dbReference type="NCBI Taxonomy" id="1801759"/>
    <lineage>
        <taxon>Bacteria</taxon>
        <taxon>Candidatus Nomuraibacteriota</taxon>
    </lineage>
</organism>
<keyword evidence="2 7" id="KW-0813">Transport</keyword>
<dbReference type="PRINTS" id="PR00125">
    <property type="entry name" value="ATPASEDELTA"/>
</dbReference>
<dbReference type="InterPro" id="IPR020781">
    <property type="entry name" value="ATPase_OSCP/d_CS"/>
</dbReference>
<name>A0A1F6WCN8_9BACT</name>